<dbReference type="AlphaFoldDB" id="A0A7H9BF18"/>
<dbReference type="GO" id="GO:0000160">
    <property type="term" value="P:phosphorelay signal transduction system"/>
    <property type="evidence" value="ECO:0007669"/>
    <property type="project" value="InterPro"/>
</dbReference>
<dbReference type="InterPro" id="IPR001789">
    <property type="entry name" value="Sig_transdc_resp-reg_receiver"/>
</dbReference>
<dbReference type="SMART" id="SM00448">
    <property type="entry name" value="REC"/>
    <property type="match status" value="1"/>
</dbReference>
<dbReference type="InterPro" id="IPR011006">
    <property type="entry name" value="CheY-like_superfamily"/>
</dbReference>
<dbReference type="RefSeq" id="WP_179357241.1">
    <property type="nucleotide sequence ID" value="NZ_CP058627.1"/>
</dbReference>
<dbReference type="GO" id="GO:0043709">
    <property type="term" value="P:cell adhesion involved in single-species biofilm formation"/>
    <property type="evidence" value="ECO:0007669"/>
    <property type="project" value="TreeGrafter"/>
</dbReference>
<keyword evidence="3" id="KW-0597">Phosphoprotein</keyword>
<dbReference type="GO" id="GO:0005886">
    <property type="term" value="C:plasma membrane"/>
    <property type="evidence" value="ECO:0007669"/>
    <property type="project" value="TreeGrafter"/>
</dbReference>
<dbReference type="InterPro" id="IPR043128">
    <property type="entry name" value="Rev_trsase/Diguanyl_cyclase"/>
</dbReference>
<dbReference type="PANTHER" id="PTHR45138:SF9">
    <property type="entry name" value="DIGUANYLATE CYCLASE DGCM-RELATED"/>
    <property type="match status" value="1"/>
</dbReference>
<feature type="domain" description="Response regulatory" evidence="4">
    <location>
        <begin position="26"/>
        <end position="140"/>
    </location>
</feature>
<dbReference type="KEGG" id="chiz:HQ393_02215"/>
<dbReference type="Proteomes" id="UP000509597">
    <property type="component" value="Chromosome"/>
</dbReference>
<name>A0A7H9BF18_9NEIS</name>
<evidence type="ECO:0000259" key="4">
    <source>
        <dbReference type="PROSITE" id="PS50110"/>
    </source>
</evidence>
<evidence type="ECO:0000256" key="3">
    <source>
        <dbReference type="PROSITE-ProRule" id="PRU00169"/>
    </source>
</evidence>
<dbReference type="Pfam" id="PF00990">
    <property type="entry name" value="GGDEF"/>
    <property type="match status" value="1"/>
</dbReference>
<sequence length="320" mass="35504">MNSWQFVGNYQIATSMFDFEGKESAVILIIDDSRMNQMLLSAMLKEMGQIHCANHGEEGVMLAQTLHPNVILLDVEMPGMNGFEVCKMLKQQPNFESAIIFVTAHSGSEHEVRALDAGAVDFITKPFHDAVVKARVSAHLLLNLQTHYLRNLVNLDGLTGVFNRRHFDEMLAQEWRRHLRAQQSLALALLDVDFFKRYNDALGHQAGDDCLKAVAHCLAKSTKRPGEIVTRYGGEEFAIILPNTSQEEVLGFGHYLCQQIAALQLPHPDRPDLPFVTISVGLSAVLPTLQSEPKSLIAAADAALYRAKEQGRNQACLGKS</sequence>
<evidence type="ECO:0000313" key="6">
    <source>
        <dbReference type="EMBL" id="QLG87155.1"/>
    </source>
</evidence>
<proteinExistence type="predicted"/>
<feature type="domain" description="GGDEF" evidence="5">
    <location>
        <begin position="183"/>
        <end position="320"/>
    </location>
</feature>
<dbReference type="PROSITE" id="PS50887">
    <property type="entry name" value="GGDEF"/>
    <property type="match status" value="1"/>
</dbReference>
<organism evidence="6 7">
    <name type="scientific">Chitinibacter bivalviorum</name>
    <dbReference type="NCBI Taxonomy" id="2739434"/>
    <lineage>
        <taxon>Bacteria</taxon>
        <taxon>Pseudomonadati</taxon>
        <taxon>Pseudomonadota</taxon>
        <taxon>Betaproteobacteria</taxon>
        <taxon>Neisseriales</taxon>
        <taxon>Chitinibacteraceae</taxon>
        <taxon>Chitinibacter</taxon>
    </lineage>
</organism>
<dbReference type="PANTHER" id="PTHR45138">
    <property type="entry name" value="REGULATORY COMPONENTS OF SENSORY TRANSDUCTION SYSTEM"/>
    <property type="match status" value="1"/>
</dbReference>
<accession>A0A7H9BF18</accession>
<keyword evidence="7" id="KW-1185">Reference proteome</keyword>
<dbReference type="InterPro" id="IPR050469">
    <property type="entry name" value="Diguanylate_Cyclase"/>
</dbReference>
<protein>
    <recommendedName>
        <fullName evidence="1">diguanylate cyclase</fullName>
        <ecNumber evidence="1">2.7.7.65</ecNumber>
    </recommendedName>
</protein>
<dbReference type="GO" id="GO:0052621">
    <property type="term" value="F:diguanylate cyclase activity"/>
    <property type="evidence" value="ECO:0007669"/>
    <property type="project" value="UniProtKB-EC"/>
</dbReference>
<dbReference type="Pfam" id="PF00072">
    <property type="entry name" value="Response_reg"/>
    <property type="match status" value="1"/>
</dbReference>
<dbReference type="NCBIfam" id="TIGR00254">
    <property type="entry name" value="GGDEF"/>
    <property type="match status" value="1"/>
</dbReference>
<evidence type="ECO:0000313" key="7">
    <source>
        <dbReference type="Proteomes" id="UP000509597"/>
    </source>
</evidence>
<dbReference type="InterPro" id="IPR000160">
    <property type="entry name" value="GGDEF_dom"/>
</dbReference>
<dbReference type="GO" id="GO:1902201">
    <property type="term" value="P:negative regulation of bacterial-type flagellum-dependent cell motility"/>
    <property type="evidence" value="ECO:0007669"/>
    <property type="project" value="TreeGrafter"/>
</dbReference>
<dbReference type="SUPFAM" id="SSF55073">
    <property type="entry name" value="Nucleotide cyclase"/>
    <property type="match status" value="1"/>
</dbReference>
<dbReference type="FunFam" id="3.30.70.270:FF:000001">
    <property type="entry name" value="Diguanylate cyclase domain protein"/>
    <property type="match status" value="1"/>
</dbReference>
<reference evidence="6 7" key="1">
    <citation type="submission" date="2020-07" db="EMBL/GenBank/DDBJ databases">
        <title>Complete genome sequence of Chitinibacter sp. 2T18.</title>
        <authorList>
            <person name="Bae J.-W."/>
            <person name="Choi J.-W."/>
        </authorList>
    </citation>
    <scope>NUCLEOTIDE SEQUENCE [LARGE SCALE GENOMIC DNA]</scope>
    <source>
        <strain evidence="6 7">2T18</strain>
    </source>
</reference>
<evidence type="ECO:0000256" key="2">
    <source>
        <dbReference type="ARBA" id="ARBA00034247"/>
    </source>
</evidence>
<dbReference type="PROSITE" id="PS50110">
    <property type="entry name" value="RESPONSE_REGULATORY"/>
    <property type="match status" value="1"/>
</dbReference>
<comment type="catalytic activity">
    <reaction evidence="2">
        <text>2 GTP = 3',3'-c-di-GMP + 2 diphosphate</text>
        <dbReference type="Rhea" id="RHEA:24898"/>
        <dbReference type="ChEBI" id="CHEBI:33019"/>
        <dbReference type="ChEBI" id="CHEBI:37565"/>
        <dbReference type="ChEBI" id="CHEBI:58805"/>
        <dbReference type="EC" id="2.7.7.65"/>
    </reaction>
</comment>
<evidence type="ECO:0000259" key="5">
    <source>
        <dbReference type="PROSITE" id="PS50887"/>
    </source>
</evidence>
<dbReference type="Gene3D" id="3.30.70.270">
    <property type="match status" value="1"/>
</dbReference>
<dbReference type="EMBL" id="CP058627">
    <property type="protein sequence ID" value="QLG87155.1"/>
    <property type="molecule type" value="Genomic_DNA"/>
</dbReference>
<gene>
    <name evidence="6" type="ORF">HQ393_02215</name>
</gene>
<feature type="modified residue" description="4-aspartylphosphate" evidence="3">
    <location>
        <position position="74"/>
    </location>
</feature>
<dbReference type="SUPFAM" id="SSF52172">
    <property type="entry name" value="CheY-like"/>
    <property type="match status" value="1"/>
</dbReference>
<dbReference type="SMART" id="SM00267">
    <property type="entry name" value="GGDEF"/>
    <property type="match status" value="1"/>
</dbReference>
<dbReference type="InterPro" id="IPR029787">
    <property type="entry name" value="Nucleotide_cyclase"/>
</dbReference>
<dbReference type="CDD" id="cd01949">
    <property type="entry name" value="GGDEF"/>
    <property type="match status" value="1"/>
</dbReference>
<dbReference type="Gene3D" id="3.40.50.2300">
    <property type="match status" value="1"/>
</dbReference>
<dbReference type="EC" id="2.7.7.65" evidence="1"/>
<evidence type="ECO:0000256" key="1">
    <source>
        <dbReference type="ARBA" id="ARBA00012528"/>
    </source>
</evidence>